<feature type="compositionally biased region" description="Acidic residues" evidence="1">
    <location>
        <begin position="261"/>
        <end position="277"/>
    </location>
</feature>
<name>A0AAE8YFR5_9CAUD</name>
<proteinExistence type="predicted"/>
<dbReference type="Proteomes" id="UP000827615">
    <property type="component" value="Segment"/>
</dbReference>
<keyword evidence="3" id="KW-1185">Reference proteome</keyword>
<accession>A0AAE8YFR5</accession>
<dbReference type="EMBL" id="OK490494">
    <property type="protein sequence ID" value="UFI08412.1"/>
    <property type="molecule type" value="Genomic_DNA"/>
</dbReference>
<protein>
    <submittedName>
        <fullName evidence="2">Uncharacterized protein</fullName>
    </submittedName>
</protein>
<organism evidence="2 3">
    <name type="scientific">Stenotrophomonas phage vB_SmaS_P15</name>
    <dbReference type="NCBI Taxonomy" id="2894592"/>
    <lineage>
        <taxon>Viruses</taxon>
        <taxon>Duplodnaviria</taxon>
        <taxon>Heunggongvirae</taxon>
        <taxon>Uroviricota</taxon>
        <taxon>Caudoviricetes</taxon>
        <taxon>Autographivirales</taxon>
        <taxon>Autonotataviridae</taxon>
        <taxon>Gujervirinae</taxon>
        <taxon>Smasvirus</taxon>
        <taxon>Smasvirus P15</taxon>
    </lineage>
</organism>
<evidence type="ECO:0000313" key="3">
    <source>
        <dbReference type="Proteomes" id="UP000827615"/>
    </source>
</evidence>
<evidence type="ECO:0000256" key="1">
    <source>
        <dbReference type="SAM" id="MobiDB-lite"/>
    </source>
</evidence>
<feature type="region of interest" description="Disordered" evidence="1">
    <location>
        <begin position="244"/>
        <end position="284"/>
    </location>
</feature>
<sequence length="284" mass="31633">MSLMNAAMKAKLAAAKKVGPNMNEATAGGGYTVTPEGKNARLRLVGYYEVGKHVVQKGPYAGKKVDEVKLVWELSGNKWEPQEFDGKKVPYRITDTMTYSLSEKANFFKLFKRMNECHGGEATIMAELLGKEFLGDVVHNKSKTDDKKVFANLVNIRKAERENDDGDIVPVKVAEPLTELKMFIWDIADKEMWDSIFIDGMYEEKKDKDGNVTHKAKSKNVLQEYIMSALNWDECPVAELVKSGATAQEAKELDEAIGGADNEDDEPPFETEQEAAGEPDLNSI</sequence>
<evidence type="ECO:0000313" key="2">
    <source>
        <dbReference type="EMBL" id="UFI08412.1"/>
    </source>
</evidence>
<reference evidence="2" key="1">
    <citation type="submission" date="2021-10" db="EMBL/GenBank/DDBJ databases">
        <authorList>
            <person name="Yu X."/>
            <person name="Bai C."/>
            <person name="Mi Z."/>
        </authorList>
    </citation>
    <scope>NUCLEOTIDE SEQUENCE</scope>
</reference>